<feature type="transmembrane region" description="Helical" evidence="11">
    <location>
        <begin position="6"/>
        <end position="30"/>
    </location>
</feature>
<keyword evidence="8 10" id="KW-0482">Metalloprotease</keyword>
<dbReference type="InterPro" id="IPR001915">
    <property type="entry name" value="Peptidase_M48"/>
</dbReference>
<evidence type="ECO:0000256" key="7">
    <source>
        <dbReference type="ARBA" id="ARBA00022989"/>
    </source>
</evidence>
<keyword evidence="4" id="KW-0479">Metal-binding</keyword>
<comment type="cofactor">
    <cofactor evidence="10">
        <name>Zn(2+)</name>
        <dbReference type="ChEBI" id="CHEBI:29105"/>
    </cofactor>
    <text evidence="10">Binds 1 zinc ion per subunit.</text>
</comment>
<comment type="caution">
    <text evidence="13">The sequence shown here is derived from an EMBL/GenBank/DDBJ whole genome shotgun (WGS) entry which is preliminary data.</text>
</comment>
<keyword evidence="14" id="KW-1185">Reference proteome</keyword>
<keyword evidence="1" id="KW-1003">Cell membrane</keyword>
<sequence length="232" mass="25507">MIPDLSWLLTLAAIGFIVVATVLTAIRPLVVDRRKSTRKPTGTKRERLTSGIDGAHRIRLRITERSPDTVSVRARALGIVPGYQYVFVSDQLLASLSESADRAIVAHEVAHHRGWHPLLRVVLPAVALIGWPLAIASSVPYALVGGIGALPLYVLFVCWIERQTEYCADAYAGKQVGYDSMINALNYLKKTKSGRQQSRFAGLLATYPSFAERIDHLKDSAEEDDDDQGGLE</sequence>
<dbReference type="PANTHER" id="PTHR43221">
    <property type="entry name" value="PROTEASE HTPX"/>
    <property type="match status" value="1"/>
</dbReference>
<comment type="similarity">
    <text evidence="10">Belongs to the peptidase M48 family.</text>
</comment>
<keyword evidence="2 10" id="KW-0645">Protease</keyword>
<organism evidence="13 14">
    <name type="scientific">Halococcus morrhuae DSM 1307</name>
    <dbReference type="NCBI Taxonomy" id="931277"/>
    <lineage>
        <taxon>Archaea</taxon>
        <taxon>Methanobacteriati</taxon>
        <taxon>Methanobacteriota</taxon>
        <taxon>Stenosarchaea group</taxon>
        <taxon>Halobacteria</taxon>
        <taxon>Halobacteriales</taxon>
        <taxon>Halococcaceae</taxon>
        <taxon>Halococcus</taxon>
    </lineage>
</organism>
<accession>M0N0B0</accession>
<dbReference type="eggNOG" id="arCOG01334">
    <property type="taxonomic scope" value="Archaea"/>
</dbReference>
<feature type="domain" description="Peptidase M48" evidence="12">
    <location>
        <begin position="74"/>
        <end position="219"/>
    </location>
</feature>
<keyword evidence="3 11" id="KW-0812">Transmembrane</keyword>
<dbReference type="RefSeq" id="WP_004051308.1">
    <property type="nucleotide sequence ID" value="NZ_AOMC01000024.1"/>
</dbReference>
<evidence type="ECO:0000256" key="5">
    <source>
        <dbReference type="ARBA" id="ARBA00022801"/>
    </source>
</evidence>
<dbReference type="STRING" id="931277.C448_01259"/>
<feature type="transmembrane region" description="Helical" evidence="11">
    <location>
        <begin position="141"/>
        <end position="160"/>
    </location>
</feature>
<reference evidence="13 14" key="1">
    <citation type="journal article" date="2014" name="PLoS Genet.">
        <title>Phylogenetically driven sequencing of extremely halophilic archaea reveals strategies for static and dynamic osmo-response.</title>
        <authorList>
            <person name="Becker E.A."/>
            <person name="Seitzer P.M."/>
            <person name="Tritt A."/>
            <person name="Larsen D."/>
            <person name="Krusor M."/>
            <person name="Yao A.I."/>
            <person name="Wu D."/>
            <person name="Madern D."/>
            <person name="Eisen J.A."/>
            <person name="Darling A.E."/>
            <person name="Facciotti M.T."/>
        </authorList>
    </citation>
    <scope>NUCLEOTIDE SEQUENCE [LARGE SCALE GENOMIC DNA]</scope>
    <source>
        <strain evidence="13 14">DSM 1307</strain>
    </source>
</reference>
<dbReference type="EMBL" id="AOMC01000024">
    <property type="protein sequence ID" value="EMA50504.1"/>
    <property type="molecule type" value="Genomic_DNA"/>
</dbReference>
<evidence type="ECO:0000256" key="1">
    <source>
        <dbReference type="ARBA" id="ARBA00022475"/>
    </source>
</evidence>
<dbReference type="PANTHER" id="PTHR43221:SF2">
    <property type="entry name" value="PROTEASE HTPX HOMOLOG"/>
    <property type="match status" value="1"/>
</dbReference>
<feature type="transmembrane region" description="Helical" evidence="11">
    <location>
        <begin position="118"/>
        <end position="135"/>
    </location>
</feature>
<keyword evidence="6 10" id="KW-0862">Zinc</keyword>
<keyword evidence="7 11" id="KW-1133">Transmembrane helix</keyword>
<evidence type="ECO:0000256" key="9">
    <source>
        <dbReference type="ARBA" id="ARBA00023136"/>
    </source>
</evidence>
<evidence type="ECO:0000256" key="11">
    <source>
        <dbReference type="SAM" id="Phobius"/>
    </source>
</evidence>
<keyword evidence="9 11" id="KW-0472">Membrane</keyword>
<evidence type="ECO:0000256" key="3">
    <source>
        <dbReference type="ARBA" id="ARBA00022692"/>
    </source>
</evidence>
<keyword evidence="5 10" id="KW-0378">Hydrolase</keyword>
<dbReference type="GO" id="GO:0006508">
    <property type="term" value="P:proteolysis"/>
    <property type="evidence" value="ECO:0007669"/>
    <property type="project" value="UniProtKB-KW"/>
</dbReference>
<proteinExistence type="inferred from homology"/>
<dbReference type="GO" id="GO:0046872">
    <property type="term" value="F:metal ion binding"/>
    <property type="evidence" value="ECO:0007669"/>
    <property type="project" value="UniProtKB-KW"/>
</dbReference>
<evidence type="ECO:0000256" key="2">
    <source>
        <dbReference type="ARBA" id="ARBA00022670"/>
    </source>
</evidence>
<dbReference type="AlphaFoldDB" id="M0N0B0"/>
<gene>
    <name evidence="13" type="ORF">C448_01259</name>
</gene>
<dbReference type="OrthoDB" id="271602at2157"/>
<dbReference type="GO" id="GO:0004222">
    <property type="term" value="F:metalloendopeptidase activity"/>
    <property type="evidence" value="ECO:0007669"/>
    <property type="project" value="InterPro"/>
</dbReference>
<evidence type="ECO:0000259" key="12">
    <source>
        <dbReference type="Pfam" id="PF01435"/>
    </source>
</evidence>
<evidence type="ECO:0000313" key="14">
    <source>
        <dbReference type="Proteomes" id="UP000011568"/>
    </source>
</evidence>
<dbReference type="Gene3D" id="3.30.2010.10">
    <property type="entry name" value="Metalloproteases ('zincins'), catalytic domain"/>
    <property type="match status" value="1"/>
</dbReference>
<dbReference type="Pfam" id="PF01435">
    <property type="entry name" value="Peptidase_M48"/>
    <property type="match status" value="1"/>
</dbReference>
<protein>
    <submittedName>
        <fullName evidence="13">Peptidase</fullName>
    </submittedName>
</protein>
<evidence type="ECO:0000313" key="13">
    <source>
        <dbReference type="EMBL" id="EMA50504.1"/>
    </source>
</evidence>
<evidence type="ECO:0000256" key="10">
    <source>
        <dbReference type="RuleBase" id="RU003983"/>
    </source>
</evidence>
<dbReference type="InterPro" id="IPR050083">
    <property type="entry name" value="HtpX_protease"/>
</dbReference>
<evidence type="ECO:0000256" key="6">
    <source>
        <dbReference type="ARBA" id="ARBA00022833"/>
    </source>
</evidence>
<name>M0N0B0_HALMO</name>
<dbReference type="Proteomes" id="UP000011568">
    <property type="component" value="Unassembled WGS sequence"/>
</dbReference>
<evidence type="ECO:0000256" key="8">
    <source>
        <dbReference type="ARBA" id="ARBA00023049"/>
    </source>
</evidence>
<evidence type="ECO:0000256" key="4">
    <source>
        <dbReference type="ARBA" id="ARBA00022723"/>
    </source>
</evidence>